<evidence type="ECO:0000256" key="3">
    <source>
        <dbReference type="ARBA" id="ARBA00023163"/>
    </source>
</evidence>
<accession>A0A1H9RXS7</accession>
<dbReference type="InterPro" id="IPR011991">
    <property type="entry name" value="ArsR-like_HTH"/>
</dbReference>
<keyword evidence="2 5" id="KW-0238">DNA-binding</keyword>
<dbReference type="PANTHER" id="PTHR33204">
    <property type="entry name" value="TRANSCRIPTIONAL REGULATOR, MARR FAMILY"/>
    <property type="match status" value="1"/>
</dbReference>
<dbReference type="Proteomes" id="UP000198815">
    <property type="component" value="Unassembled WGS sequence"/>
</dbReference>
<dbReference type="CDD" id="cd00090">
    <property type="entry name" value="HTH_ARSR"/>
    <property type="match status" value="1"/>
</dbReference>
<keyword evidence="3" id="KW-0804">Transcription</keyword>
<dbReference type="EMBL" id="FOGZ01000010">
    <property type="protein sequence ID" value="SER77602.1"/>
    <property type="molecule type" value="Genomic_DNA"/>
</dbReference>
<dbReference type="AlphaFoldDB" id="A0A1H9RXS7"/>
<evidence type="ECO:0000259" key="4">
    <source>
        <dbReference type="PROSITE" id="PS51118"/>
    </source>
</evidence>
<reference evidence="5 6" key="1">
    <citation type="submission" date="2016-10" db="EMBL/GenBank/DDBJ databases">
        <authorList>
            <person name="de Groot N.N."/>
        </authorList>
    </citation>
    <scope>NUCLEOTIDE SEQUENCE [LARGE SCALE GENOMIC DNA]</scope>
    <source>
        <strain evidence="5 6">DSM 16859</strain>
    </source>
</reference>
<gene>
    <name evidence="5" type="ORF">SAMN05443377_11023</name>
</gene>
<dbReference type="Pfam" id="PF01638">
    <property type="entry name" value="HxlR"/>
    <property type="match status" value="1"/>
</dbReference>
<sequence>MPSSQTRTDTAITHRGDVYSSSCPCRELLDVVAGKWSALAIGALADGPRRFGELERLLAGISPKVLTSTLRRLEDHGLVVRQVIPEVPLHVEYSLSDLGHSAVGPIAALRTWAEDHHAQAQAHLR</sequence>
<dbReference type="InterPro" id="IPR036388">
    <property type="entry name" value="WH-like_DNA-bd_sf"/>
</dbReference>
<dbReference type="Gene3D" id="1.10.10.10">
    <property type="entry name" value="Winged helix-like DNA-binding domain superfamily/Winged helix DNA-binding domain"/>
    <property type="match status" value="1"/>
</dbReference>
<dbReference type="PROSITE" id="PS51118">
    <property type="entry name" value="HTH_HXLR"/>
    <property type="match status" value="1"/>
</dbReference>
<dbReference type="InterPro" id="IPR036390">
    <property type="entry name" value="WH_DNA-bd_sf"/>
</dbReference>
<dbReference type="STRING" id="64702.SAMN05443377_11023"/>
<dbReference type="SUPFAM" id="SSF46785">
    <property type="entry name" value="Winged helix' DNA-binding domain"/>
    <property type="match status" value="1"/>
</dbReference>
<keyword evidence="1" id="KW-0805">Transcription regulation</keyword>
<dbReference type="GO" id="GO:0003677">
    <property type="term" value="F:DNA binding"/>
    <property type="evidence" value="ECO:0007669"/>
    <property type="project" value="UniProtKB-KW"/>
</dbReference>
<evidence type="ECO:0000256" key="2">
    <source>
        <dbReference type="ARBA" id="ARBA00023125"/>
    </source>
</evidence>
<feature type="domain" description="HTH hxlR-type" evidence="4">
    <location>
        <begin position="23"/>
        <end position="121"/>
    </location>
</feature>
<evidence type="ECO:0000313" key="5">
    <source>
        <dbReference type="EMBL" id="SER77602.1"/>
    </source>
</evidence>
<proteinExistence type="predicted"/>
<keyword evidence="6" id="KW-1185">Reference proteome</keyword>
<evidence type="ECO:0000256" key="1">
    <source>
        <dbReference type="ARBA" id="ARBA00023015"/>
    </source>
</evidence>
<dbReference type="PANTHER" id="PTHR33204:SF18">
    <property type="entry name" value="TRANSCRIPTIONAL REGULATORY PROTEIN"/>
    <property type="match status" value="1"/>
</dbReference>
<dbReference type="InterPro" id="IPR002577">
    <property type="entry name" value="HTH_HxlR"/>
</dbReference>
<name>A0A1H9RXS7_9ACTN</name>
<evidence type="ECO:0000313" key="6">
    <source>
        <dbReference type="Proteomes" id="UP000198815"/>
    </source>
</evidence>
<dbReference type="RefSeq" id="WP_245725761.1">
    <property type="nucleotide sequence ID" value="NZ_FOGZ01000010.1"/>
</dbReference>
<protein>
    <submittedName>
        <fullName evidence="5">DNA-binding transcriptional regulator, HxlR family</fullName>
    </submittedName>
</protein>
<organism evidence="5 6">
    <name type="scientific">Propionibacterium cyclohexanicum</name>
    <dbReference type="NCBI Taxonomy" id="64702"/>
    <lineage>
        <taxon>Bacteria</taxon>
        <taxon>Bacillati</taxon>
        <taxon>Actinomycetota</taxon>
        <taxon>Actinomycetes</taxon>
        <taxon>Propionibacteriales</taxon>
        <taxon>Propionibacteriaceae</taxon>
        <taxon>Propionibacterium</taxon>
    </lineage>
</organism>